<proteinExistence type="predicted"/>
<name>A0A454CMD0_VIBHA</name>
<gene>
    <name evidence="1" type="ORF">VCHENC02_0441</name>
</gene>
<organism evidence="1 2">
    <name type="scientific">Vibrio harveyi</name>
    <name type="common">Beneckea harveyi</name>
    <dbReference type="NCBI Taxonomy" id="669"/>
    <lineage>
        <taxon>Bacteria</taxon>
        <taxon>Pseudomonadati</taxon>
        <taxon>Pseudomonadota</taxon>
        <taxon>Gammaproteobacteria</taxon>
        <taxon>Vibrionales</taxon>
        <taxon>Vibrionaceae</taxon>
        <taxon>Vibrio</taxon>
    </lineage>
</organism>
<sequence length="31" mass="3685">MCYIWNIARITYVSGDKVTYLVLVLCYQQVE</sequence>
<evidence type="ECO:0000313" key="2">
    <source>
        <dbReference type="Proteomes" id="UP000008367"/>
    </source>
</evidence>
<comment type="caution">
    <text evidence="1">The sequence shown here is derived from an EMBL/GenBank/DDBJ whole genome shotgun (WGS) entry which is preliminary data.</text>
</comment>
<dbReference type="Proteomes" id="UP000008367">
    <property type="component" value="Unassembled WGS sequence"/>
</dbReference>
<dbReference type="AlphaFoldDB" id="A0A454CMD0"/>
<dbReference type="EMBL" id="AJSR01002892">
    <property type="protein sequence ID" value="EKM23263.1"/>
    <property type="molecule type" value="Genomic_DNA"/>
</dbReference>
<accession>A0A454CMD0</accession>
<protein>
    <submittedName>
        <fullName evidence="1">Uncharacterized protein</fullName>
    </submittedName>
</protein>
<feature type="non-terminal residue" evidence="1">
    <location>
        <position position="31"/>
    </location>
</feature>
<evidence type="ECO:0000313" key="1">
    <source>
        <dbReference type="EMBL" id="EKM23263.1"/>
    </source>
</evidence>
<reference evidence="1 2" key="1">
    <citation type="submission" date="2012-10" db="EMBL/GenBank/DDBJ databases">
        <title>Genome sequence of Vibrio Cholerae HENC-02.</title>
        <authorList>
            <person name="Eppinger M."/>
            <person name="Hasan N.A."/>
            <person name="Sengamalay N."/>
            <person name="Hine E."/>
            <person name="Su Q."/>
            <person name="Daugherty S.C."/>
            <person name="Young S."/>
            <person name="Sadzewicz L."/>
            <person name="Tallon L."/>
            <person name="Cebula T.A."/>
            <person name="Ravel J."/>
            <person name="Colwell R.R."/>
        </authorList>
    </citation>
    <scope>NUCLEOTIDE SEQUENCE [LARGE SCALE GENOMIC DNA]</scope>
    <source>
        <strain evidence="1 2">HENC-02</strain>
    </source>
</reference>